<evidence type="ECO:0000256" key="6">
    <source>
        <dbReference type="RuleBase" id="RU000568"/>
    </source>
</evidence>
<dbReference type="Gene3D" id="4.10.410.60">
    <property type="match status" value="1"/>
</dbReference>
<evidence type="ECO:0000256" key="1">
    <source>
        <dbReference type="ARBA" id="ARBA00006598"/>
    </source>
</evidence>
<dbReference type="FunFam" id="4.10.410.60:FF:000001">
    <property type="entry name" value="50S ribosomal protein L35"/>
    <property type="match status" value="1"/>
</dbReference>
<sequence length="67" mass="7467">MAKIKVKTHSGTKKRFSLTGTGKVKFQHAYKRHRLVSKDHKAKRIARGAAYASSANVAAIKKTIPYK</sequence>
<dbReference type="NCBIfam" id="TIGR00001">
    <property type="entry name" value="rpmI_bact"/>
    <property type="match status" value="1"/>
</dbReference>
<dbReference type="HAMAP" id="MF_00514">
    <property type="entry name" value="Ribosomal_bL35"/>
    <property type="match status" value="1"/>
</dbReference>
<evidence type="ECO:0000256" key="4">
    <source>
        <dbReference type="ARBA" id="ARBA00071664"/>
    </source>
</evidence>
<proteinExistence type="inferred from homology"/>
<keyword evidence="2 5" id="KW-0689">Ribosomal protein</keyword>
<accession>A0A9D1EN27</accession>
<dbReference type="Pfam" id="PF01632">
    <property type="entry name" value="Ribosomal_L35p"/>
    <property type="match status" value="1"/>
</dbReference>
<keyword evidence="3 5" id="KW-0687">Ribonucleoprotein</keyword>
<dbReference type="PANTHER" id="PTHR33343">
    <property type="entry name" value="54S RIBOSOMAL PROTEIN BL35M"/>
    <property type="match status" value="1"/>
</dbReference>
<dbReference type="GO" id="GO:0003735">
    <property type="term" value="F:structural constituent of ribosome"/>
    <property type="evidence" value="ECO:0007669"/>
    <property type="project" value="InterPro"/>
</dbReference>
<dbReference type="PRINTS" id="PR00064">
    <property type="entry name" value="RIBOSOMALL35"/>
</dbReference>
<comment type="similarity">
    <text evidence="1 5 6">Belongs to the bacterial ribosomal protein bL35 family.</text>
</comment>
<dbReference type="InterPro" id="IPR001706">
    <property type="entry name" value="Ribosomal_bL35"/>
</dbReference>
<dbReference type="EMBL" id="DVIR01000024">
    <property type="protein sequence ID" value="HIS24221.1"/>
    <property type="molecule type" value="Genomic_DNA"/>
</dbReference>
<evidence type="ECO:0000256" key="3">
    <source>
        <dbReference type="ARBA" id="ARBA00023274"/>
    </source>
</evidence>
<gene>
    <name evidence="5 7" type="primary">rpmI</name>
    <name evidence="7" type="ORF">IAD01_02320</name>
</gene>
<dbReference type="GO" id="GO:0006412">
    <property type="term" value="P:translation"/>
    <property type="evidence" value="ECO:0007669"/>
    <property type="project" value="UniProtKB-UniRule"/>
</dbReference>
<dbReference type="InterPro" id="IPR037229">
    <property type="entry name" value="Ribosomal_bL35_sf"/>
</dbReference>
<evidence type="ECO:0000256" key="5">
    <source>
        <dbReference type="HAMAP-Rule" id="MF_00514"/>
    </source>
</evidence>
<comment type="caution">
    <text evidence="7">The sequence shown here is derived from an EMBL/GenBank/DDBJ whole genome shotgun (WGS) entry which is preliminary data.</text>
</comment>
<reference evidence="7" key="2">
    <citation type="journal article" date="2021" name="PeerJ">
        <title>Extensive microbial diversity within the chicken gut microbiome revealed by metagenomics and culture.</title>
        <authorList>
            <person name="Gilroy R."/>
            <person name="Ravi A."/>
            <person name="Getino M."/>
            <person name="Pursley I."/>
            <person name="Horton D.L."/>
            <person name="Alikhan N.F."/>
            <person name="Baker D."/>
            <person name="Gharbi K."/>
            <person name="Hall N."/>
            <person name="Watson M."/>
            <person name="Adriaenssens E.M."/>
            <person name="Foster-Nyarko E."/>
            <person name="Jarju S."/>
            <person name="Secka A."/>
            <person name="Antonio M."/>
            <person name="Oren A."/>
            <person name="Chaudhuri R.R."/>
            <person name="La Ragione R."/>
            <person name="Hildebrand F."/>
            <person name="Pallen M.J."/>
        </authorList>
    </citation>
    <scope>NUCLEOTIDE SEQUENCE</scope>
    <source>
        <strain evidence="7">CHK157-1446</strain>
    </source>
</reference>
<organism evidence="7 8">
    <name type="scientific">Candidatus Faeciplasma gallinarum</name>
    <dbReference type="NCBI Taxonomy" id="2840799"/>
    <lineage>
        <taxon>Bacteria</taxon>
        <taxon>Bacillati</taxon>
        <taxon>Bacillota</taxon>
        <taxon>Clostridia</taxon>
        <taxon>Eubacteriales</taxon>
        <taxon>Oscillospiraceae</taxon>
        <taxon>Oscillospiraceae incertae sedis</taxon>
        <taxon>Candidatus Faeciplasma</taxon>
    </lineage>
</organism>
<evidence type="ECO:0000313" key="7">
    <source>
        <dbReference type="EMBL" id="HIS24221.1"/>
    </source>
</evidence>
<dbReference type="PANTHER" id="PTHR33343:SF1">
    <property type="entry name" value="LARGE RIBOSOMAL SUBUNIT PROTEIN BL35M"/>
    <property type="match status" value="1"/>
</dbReference>
<dbReference type="Proteomes" id="UP000823982">
    <property type="component" value="Unassembled WGS sequence"/>
</dbReference>
<reference evidence="7" key="1">
    <citation type="submission" date="2020-10" db="EMBL/GenBank/DDBJ databases">
        <authorList>
            <person name="Gilroy R."/>
        </authorList>
    </citation>
    <scope>NUCLEOTIDE SEQUENCE</scope>
    <source>
        <strain evidence="7">CHK157-1446</strain>
    </source>
</reference>
<protein>
    <recommendedName>
        <fullName evidence="4 5">Large ribosomal subunit protein bL35</fullName>
    </recommendedName>
</protein>
<dbReference type="GO" id="GO:0022625">
    <property type="term" value="C:cytosolic large ribosomal subunit"/>
    <property type="evidence" value="ECO:0007669"/>
    <property type="project" value="TreeGrafter"/>
</dbReference>
<dbReference type="InterPro" id="IPR021137">
    <property type="entry name" value="Ribosomal_bL35-like"/>
</dbReference>
<dbReference type="SUPFAM" id="SSF143034">
    <property type="entry name" value="L35p-like"/>
    <property type="match status" value="1"/>
</dbReference>
<dbReference type="AlphaFoldDB" id="A0A9D1EN27"/>
<evidence type="ECO:0000256" key="2">
    <source>
        <dbReference type="ARBA" id="ARBA00022980"/>
    </source>
</evidence>
<evidence type="ECO:0000313" key="8">
    <source>
        <dbReference type="Proteomes" id="UP000823982"/>
    </source>
</evidence>
<name>A0A9D1EN27_9FIRM</name>